<sequence length="305" mass="34868">MEISRATIATLDADTPATQERHLSLLYRGRLSSCNYDCHYCPFAKTRDSRATLQRDAADLARFVDWVSQRDHAVSILFTPWGEGLVRRHYRDAMIRLSHLPQVRRVAIQTNLCIGTHWLDRVDTRSFALWCTWHPSEVSLETFVARCRELQRRGIRFSVGMVAMRELFDDIDRLRARLPDTVPLWLNAYDVRPPDYYADADVARLSRIDPHFRWNLAPPPSLGAPCATGTRVVSVNGDGDVRRCHFVAEPLGNLYDGSFESRLGPRPCPNRTCDCFIGYVHREDLPFAIDYAGGQLERVPVRLAP</sequence>
<organism evidence="6 7">
    <name type="scientific">Lysobacter brunescens</name>
    <dbReference type="NCBI Taxonomy" id="262323"/>
    <lineage>
        <taxon>Bacteria</taxon>
        <taxon>Pseudomonadati</taxon>
        <taxon>Pseudomonadota</taxon>
        <taxon>Gammaproteobacteria</taxon>
        <taxon>Lysobacterales</taxon>
        <taxon>Lysobacteraceae</taxon>
        <taxon>Lysobacter</taxon>
    </lineage>
</organism>
<proteinExistence type="predicted"/>
<dbReference type="NCBIfam" id="NF038073">
    <property type="entry name" value="rSAM_STM4011"/>
    <property type="match status" value="1"/>
</dbReference>
<keyword evidence="3" id="KW-0479">Metal-binding</keyword>
<dbReference type="SUPFAM" id="SSF102114">
    <property type="entry name" value="Radical SAM enzymes"/>
    <property type="match status" value="1"/>
</dbReference>
<dbReference type="InterPro" id="IPR047771">
    <property type="entry name" value="Radical_SAM_STM4011-like"/>
</dbReference>
<evidence type="ECO:0000256" key="3">
    <source>
        <dbReference type="ARBA" id="ARBA00022723"/>
    </source>
</evidence>
<keyword evidence="5" id="KW-0411">Iron-sulfur</keyword>
<evidence type="ECO:0000256" key="5">
    <source>
        <dbReference type="ARBA" id="ARBA00023014"/>
    </source>
</evidence>
<reference evidence="7" key="1">
    <citation type="journal article" date="2019" name="Int. J. Syst. Evol. Microbiol.">
        <title>The Global Catalogue of Microorganisms (GCM) 10K type strain sequencing project: providing services to taxonomists for standard genome sequencing and annotation.</title>
        <authorList>
            <consortium name="The Broad Institute Genomics Platform"/>
            <consortium name="The Broad Institute Genome Sequencing Center for Infectious Disease"/>
            <person name="Wu L."/>
            <person name="Ma J."/>
        </authorList>
    </citation>
    <scope>NUCLEOTIDE SEQUENCE [LARGE SCALE GENOMIC DNA]</scope>
    <source>
        <strain evidence="7">CCUG 55585</strain>
    </source>
</reference>
<dbReference type="RefSeq" id="WP_386823209.1">
    <property type="nucleotide sequence ID" value="NZ_JBHTIF010000001.1"/>
</dbReference>
<comment type="caution">
    <text evidence="6">The sequence shown here is derived from an EMBL/GenBank/DDBJ whole genome shotgun (WGS) entry which is preliminary data.</text>
</comment>
<evidence type="ECO:0000256" key="1">
    <source>
        <dbReference type="ARBA" id="ARBA00001966"/>
    </source>
</evidence>
<name>A0ABW2YBH7_9GAMM</name>
<comment type="cofactor">
    <cofactor evidence="1">
        <name>[4Fe-4S] cluster</name>
        <dbReference type="ChEBI" id="CHEBI:49883"/>
    </cofactor>
</comment>
<accession>A0ABW2YBH7</accession>
<dbReference type="InterPro" id="IPR058240">
    <property type="entry name" value="rSAM_sf"/>
</dbReference>
<dbReference type="CDD" id="cd01335">
    <property type="entry name" value="Radical_SAM"/>
    <property type="match status" value="1"/>
</dbReference>
<dbReference type="Proteomes" id="UP001597110">
    <property type="component" value="Unassembled WGS sequence"/>
</dbReference>
<protein>
    <submittedName>
        <fullName evidence="6">STM4011 family radical SAM protein</fullName>
    </submittedName>
</protein>
<dbReference type="InterPro" id="IPR013785">
    <property type="entry name" value="Aldolase_TIM"/>
</dbReference>
<evidence type="ECO:0000313" key="6">
    <source>
        <dbReference type="EMBL" id="MFD0725620.1"/>
    </source>
</evidence>
<dbReference type="InterPro" id="IPR007197">
    <property type="entry name" value="rSAM"/>
</dbReference>
<dbReference type="SFLD" id="SFLDS00029">
    <property type="entry name" value="Radical_SAM"/>
    <property type="match status" value="1"/>
</dbReference>
<evidence type="ECO:0000256" key="4">
    <source>
        <dbReference type="ARBA" id="ARBA00023004"/>
    </source>
</evidence>
<dbReference type="EMBL" id="JBHTIF010000001">
    <property type="protein sequence ID" value="MFD0725620.1"/>
    <property type="molecule type" value="Genomic_DNA"/>
</dbReference>
<dbReference type="Gene3D" id="3.20.20.70">
    <property type="entry name" value="Aldolase class I"/>
    <property type="match status" value="1"/>
</dbReference>
<keyword evidence="4" id="KW-0408">Iron</keyword>
<keyword evidence="7" id="KW-1185">Reference proteome</keyword>
<evidence type="ECO:0000313" key="7">
    <source>
        <dbReference type="Proteomes" id="UP001597110"/>
    </source>
</evidence>
<gene>
    <name evidence="6" type="ORF">ACFQ0E_08410</name>
</gene>
<keyword evidence="2" id="KW-0949">S-adenosyl-L-methionine</keyword>
<evidence type="ECO:0000256" key="2">
    <source>
        <dbReference type="ARBA" id="ARBA00022691"/>
    </source>
</evidence>